<dbReference type="AlphaFoldDB" id="A0A7J7N3T8"/>
<dbReference type="EMBL" id="JACGCM010001099">
    <property type="protein sequence ID" value="KAF6161734.1"/>
    <property type="molecule type" value="Genomic_DNA"/>
</dbReference>
<sequence length="110" mass="12840">MKGLKARSVAYTYMLYVIGSFLFPTKRVQKSAHGTLTCLPRTRWKKSGHGYQQFWPTYITIWMQYLEMMGGNLHTVPRYSSRRSLHISQSMLGSPRRWTLTHASTVLVRN</sequence>
<evidence type="ECO:0000313" key="2">
    <source>
        <dbReference type="Proteomes" id="UP000541444"/>
    </source>
</evidence>
<gene>
    <name evidence="1" type="ORF">GIB67_009103</name>
</gene>
<comment type="caution">
    <text evidence="1">The sequence shown here is derived from an EMBL/GenBank/DDBJ whole genome shotgun (WGS) entry which is preliminary data.</text>
</comment>
<feature type="non-terminal residue" evidence="1">
    <location>
        <position position="110"/>
    </location>
</feature>
<proteinExistence type="predicted"/>
<organism evidence="1 2">
    <name type="scientific">Kingdonia uniflora</name>
    <dbReference type="NCBI Taxonomy" id="39325"/>
    <lineage>
        <taxon>Eukaryota</taxon>
        <taxon>Viridiplantae</taxon>
        <taxon>Streptophyta</taxon>
        <taxon>Embryophyta</taxon>
        <taxon>Tracheophyta</taxon>
        <taxon>Spermatophyta</taxon>
        <taxon>Magnoliopsida</taxon>
        <taxon>Ranunculales</taxon>
        <taxon>Circaeasteraceae</taxon>
        <taxon>Kingdonia</taxon>
    </lineage>
</organism>
<name>A0A7J7N3T8_9MAGN</name>
<dbReference type="OrthoDB" id="2010567at2759"/>
<keyword evidence="2" id="KW-1185">Reference proteome</keyword>
<dbReference type="Proteomes" id="UP000541444">
    <property type="component" value="Unassembled WGS sequence"/>
</dbReference>
<evidence type="ECO:0000313" key="1">
    <source>
        <dbReference type="EMBL" id="KAF6161734.1"/>
    </source>
</evidence>
<protein>
    <submittedName>
        <fullName evidence="1">Uncharacterized protein</fullName>
    </submittedName>
</protein>
<accession>A0A7J7N3T8</accession>
<reference evidence="1 2" key="1">
    <citation type="journal article" date="2020" name="IScience">
        <title>Genome Sequencing of the Endangered Kingdonia uniflora (Circaeasteraceae, Ranunculales) Reveals Potential Mechanisms of Evolutionary Specialization.</title>
        <authorList>
            <person name="Sun Y."/>
            <person name="Deng T."/>
            <person name="Zhang A."/>
            <person name="Moore M.J."/>
            <person name="Landis J.B."/>
            <person name="Lin N."/>
            <person name="Zhang H."/>
            <person name="Zhang X."/>
            <person name="Huang J."/>
            <person name="Zhang X."/>
            <person name="Sun H."/>
            <person name="Wang H."/>
        </authorList>
    </citation>
    <scope>NUCLEOTIDE SEQUENCE [LARGE SCALE GENOMIC DNA]</scope>
    <source>
        <strain evidence="1">TB1705</strain>
        <tissue evidence="1">Leaf</tissue>
    </source>
</reference>